<accession>A0ABP0H2B7</accession>
<protein>
    <submittedName>
        <fullName evidence="2">Uncharacterized protein</fullName>
    </submittedName>
</protein>
<keyword evidence="3" id="KW-1185">Reference proteome</keyword>
<organism evidence="2 3">
    <name type="scientific">Clavelina lepadiformis</name>
    <name type="common">Light-bulb sea squirt</name>
    <name type="synonym">Ascidia lepadiformis</name>
    <dbReference type="NCBI Taxonomy" id="159417"/>
    <lineage>
        <taxon>Eukaryota</taxon>
        <taxon>Metazoa</taxon>
        <taxon>Chordata</taxon>
        <taxon>Tunicata</taxon>
        <taxon>Ascidiacea</taxon>
        <taxon>Aplousobranchia</taxon>
        <taxon>Clavelinidae</taxon>
        <taxon>Clavelina</taxon>
    </lineage>
</organism>
<dbReference type="EMBL" id="CAWYQH010000174">
    <property type="protein sequence ID" value="CAK8697945.1"/>
    <property type="molecule type" value="Genomic_DNA"/>
</dbReference>
<sequence length="92" mass="10641">MSTKCKELSGTRKILRNNSLAEARDQVPADDAAVHSRPKIRMESSTVMAIMSNVQQNEYPTDLDRQLNQTRVKFLLQEWKWMIDLPANYEST</sequence>
<feature type="region of interest" description="Disordered" evidence="1">
    <location>
        <begin position="16"/>
        <end position="38"/>
    </location>
</feature>
<proteinExistence type="predicted"/>
<reference evidence="2 3" key="1">
    <citation type="submission" date="2024-02" db="EMBL/GenBank/DDBJ databases">
        <authorList>
            <person name="Daric V."/>
            <person name="Darras S."/>
        </authorList>
    </citation>
    <scope>NUCLEOTIDE SEQUENCE [LARGE SCALE GENOMIC DNA]</scope>
</reference>
<evidence type="ECO:0000313" key="2">
    <source>
        <dbReference type="EMBL" id="CAK8697945.1"/>
    </source>
</evidence>
<evidence type="ECO:0000256" key="1">
    <source>
        <dbReference type="SAM" id="MobiDB-lite"/>
    </source>
</evidence>
<dbReference type="Proteomes" id="UP001642483">
    <property type="component" value="Unassembled WGS sequence"/>
</dbReference>
<evidence type="ECO:0000313" key="3">
    <source>
        <dbReference type="Proteomes" id="UP001642483"/>
    </source>
</evidence>
<gene>
    <name evidence="2" type="ORF">CVLEPA_LOCUS31424</name>
</gene>
<comment type="caution">
    <text evidence="2">The sequence shown here is derived from an EMBL/GenBank/DDBJ whole genome shotgun (WGS) entry which is preliminary data.</text>
</comment>
<name>A0ABP0H2B7_CLALP</name>